<accession>F0EF90</accession>
<reference evidence="1 2" key="1">
    <citation type="submission" date="2011-01" db="EMBL/GenBank/DDBJ databases">
        <authorList>
            <person name="Muzny D."/>
            <person name="Qin X."/>
            <person name="Deng J."/>
            <person name="Jiang H."/>
            <person name="Liu Y."/>
            <person name="Qu J."/>
            <person name="Song X.-Z."/>
            <person name="Zhang L."/>
            <person name="Thornton R."/>
            <person name="Coyle M."/>
            <person name="Francisco L."/>
            <person name="Jackson L."/>
            <person name="Javaid M."/>
            <person name="Korchina V."/>
            <person name="Kovar C."/>
            <person name="Mata R."/>
            <person name="Mathew T."/>
            <person name="Ngo R."/>
            <person name="Nguyen L."/>
            <person name="Nguyen N."/>
            <person name="Okwuonu G."/>
            <person name="Ongeri F."/>
            <person name="Pham C."/>
            <person name="Simmons D."/>
            <person name="Wilczek-Boney K."/>
            <person name="Hale W."/>
            <person name="Jakkamsetti A."/>
            <person name="Pham P."/>
            <person name="Ruth R."/>
            <person name="San Lucas F."/>
            <person name="Warren J."/>
            <person name="Zhang J."/>
            <person name="Zhao Z."/>
            <person name="Zhou C."/>
            <person name="Zhu D."/>
            <person name="Lee S."/>
            <person name="Bess C."/>
            <person name="Blankenburg K."/>
            <person name="Forbes L."/>
            <person name="Fu Q."/>
            <person name="Gubbala S."/>
            <person name="Hirani K."/>
            <person name="Jayaseelan J.C."/>
            <person name="Lara F."/>
            <person name="Munidasa M."/>
            <person name="Palculict T."/>
            <person name="Patil S."/>
            <person name="Pu L.-L."/>
            <person name="Saada N."/>
            <person name="Tang L."/>
            <person name="Weissenberger G."/>
            <person name="Zhu Y."/>
            <person name="Hemphill L."/>
            <person name="Shang Y."/>
            <person name="Youmans B."/>
            <person name="Ayvaz T."/>
            <person name="Ross M."/>
            <person name="Santibanez J."/>
            <person name="Aqrawi P."/>
            <person name="Gross S."/>
            <person name="Joshi V."/>
            <person name="Fowler G."/>
            <person name="Nazareth L."/>
            <person name="Reid J."/>
            <person name="Worley K."/>
            <person name="Petrosino J."/>
            <person name="Highlander S."/>
            <person name="Gibbs R."/>
        </authorList>
    </citation>
    <scope>NUCLEOTIDE SEQUENCE [LARGE SCALE GENOMIC DNA]</scope>
    <source>
        <strain evidence="1 2">ATCC 12755</strain>
    </source>
</reference>
<evidence type="ECO:0000313" key="2">
    <source>
        <dbReference type="Proteomes" id="UP000004835"/>
    </source>
</evidence>
<comment type="caution">
    <text evidence="1">The sequence shown here is derived from an EMBL/GenBank/DDBJ whole genome shotgun (WGS) entry which is preliminary data.</text>
</comment>
<dbReference type="HOGENOM" id="CLU_2897161_0_0_9"/>
<gene>
    <name evidence="1" type="ORF">HMPREF9087_0392</name>
</gene>
<organism evidence="1 2">
    <name type="scientific">Enterococcus casseliflavus ATCC 12755</name>
    <dbReference type="NCBI Taxonomy" id="888066"/>
    <lineage>
        <taxon>Bacteria</taxon>
        <taxon>Bacillati</taxon>
        <taxon>Bacillota</taxon>
        <taxon>Bacilli</taxon>
        <taxon>Lactobacillales</taxon>
        <taxon>Enterococcaceae</taxon>
        <taxon>Enterococcus</taxon>
    </lineage>
</organism>
<dbReference type="AlphaFoldDB" id="F0EF90"/>
<sequence>MLIFMGCVKTILCTLRSFRGKGDRMSSEGCGQIFDLPLQAAALVGHMFVQAQSIFVSVEKKEGCAR</sequence>
<proteinExistence type="predicted"/>
<name>F0EF90_ENTCA</name>
<dbReference type="EMBL" id="AEWT01000002">
    <property type="protein sequence ID" value="EGC71015.1"/>
    <property type="molecule type" value="Genomic_DNA"/>
</dbReference>
<evidence type="ECO:0000313" key="1">
    <source>
        <dbReference type="EMBL" id="EGC71015.1"/>
    </source>
</evidence>
<dbReference type="Proteomes" id="UP000004835">
    <property type="component" value="Unassembled WGS sequence"/>
</dbReference>
<protein>
    <submittedName>
        <fullName evidence="1">Uncharacterized protein</fullName>
    </submittedName>
</protein>